<accession>Q2GE53</accession>
<dbReference type="HOGENOM" id="CLU_3009663_0_0_5"/>
<gene>
    <name evidence="2" type="ordered locus">NSE_0354</name>
</gene>
<feature type="region of interest" description="Disordered" evidence="1">
    <location>
        <begin position="23"/>
        <end position="56"/>
    </location>
</feature>
<sequence>MAKYCKIEIHVGVSREIKMRWSSAANKRTNAPTKNRPSAFSKHEKAHHHFTGKCGI</sequence>
<evidence type="ECO:0000313" key="3">
    <source>
        <dbReference type="Proteomes" id="UP000001942"/>
    </source>
</evidence>
<protein>
    <submittedName>
        <fullName evidence="2">Uncharacterized protein</fullName>
    </submittedName>
</protein>
<feature type="compositionally biased region" description="Polar residues" evidence="1">
    <location>
        <begin position="23"/>
        <end position="38"/>
    </location>
</feature>
<keyword evidence="3" id="KW-1185">Reference proteome</keyword>
<name>Q2GE53_EHRS3</name>
<evidence type="ECO:0000256" key="1">
    <source>
        <dbReference type="SAM" id="MobiDB-lite"/>
    </source>
</evidence>
<dbReference type="STRING" id="222891.NSE_0354"/>
<dbReference type="EMBL" id="CP000237">
    <property type="protein sequence ID" value="ABD46281.1"/>
    <property type="molecule type" value="Genomic_DNA"/>
</dbReference>
<dbReference type="KEGG" id="nse:NSE_0354"/>
<evidence type="ECO:0000313" key="2">
    <source>
        <dbReference type="EMBL" id="ABD46281.1"/>
    </source>
</evidence>
<organism evidence="2 3">
    <name type="scientific">Ehrlichia sennetsu (strain ATCC VR-367 / Miyayama)</name>
    <name type="common">Neorickettsia sennetsu</name>
    <dbReference type="NCBI Taxonomy" id="222891"/>
    <lineage>
        <taxon>Bacteria</taxon>
        <taxon>Pseudomonadati</taxon>
        <taxon>Pseudomonadota</taxon>
        <taxon>Alphaproteobacteria</taxon>
        <taxon>Rickettsiales</taxon>
        <taxon>Anaplasmataceae</taxon>
        <taxon>Ehrlichia</taxon>
    </lineage>
</organism>
<reference evidence="2 3" key="1">
    <citation type="journal article" date="2006" name="PLoS Genet.">
        <title>Comparative genomics of emerging human ehrlichiosis agents.</title>
        <authorList>
            <person name="Dunning Hotopp J.C."/>
            <person name="Lin M."/>
            <person name="Madupu R."/>
            <person name="Crabtree J."/>
            <person name="Angiuoli S.V."/>
            <person name="Eisen J.A."/>
            <person name="Seshadri R."/>
            <person name="Ren Q."/>
            <person name="Wu M."/>
            <person name="Utterback T.R."/>
            <person name="Smith S."/>
            <person name="Lewis M."/>
            <person name="Khouri H."/>
            <person name="Zhang C."/>
            <person name="Niu H."/>
            <person name="Lin Q."/>
            <person name="Ohashi N."/>
            <person name="Zhi N."/>
            <person name="Nelson W."/>
            <person name="Brinkac L.M."/>
            <person name="Dodson R.J."/>
            <person name="Rosovitz M.J."/>
            <person name="Sundaram J."/>
            <person name="Daugherty S.C."/>
            <person name="Davidsen T."/>
            <person name="Durkin A.S."/>
            <person name="Gwinn M."/>
            <person name="Haft D.H."/>
            <person name="Selengut J.D."/>
            <person name="Sullivan S.A."/>
            <person name="Zafar N."/>
            <person name="Zhou L."/>
            <person name="Benahmed F."/>
            <person name="Forberger H."/>
            <person name="Halpin R."/>
            <person name="Mulligan S."/>
            <person name="Robinson J."/>
            <person name="White O."/>
            <person name="Rikihisa Y."/>
            <person name="Tettelin H."/>
        </authorList>
    </citation>
    <scope>NUCLEOTIDE SEQUENCE [LARGE SCALE GENOMIC DNA]</scope>
    <source>
        <strain evidence="3">ATCC VR-367 / Miyayama</strain>
    </source>
</reference>
<dbReference type="Proteomes" id="UP000001942">
    <property type="component" value="Chromosome"/>
</dbReference>
<dbReference type="AlphaFoldDB" id="Q2GE53"/>
<feature type="compositionally biased region" description="Basic residues" evidence="1">
    <location>
        <begin position="44"/>
        <end position="56"/>
    </location>
</feature>
<proteinExistence type="predicted"/>